<protein>
    <submittedName>
        <fullName evidence="4">Ribonuclease H-like protein</fullName>
    </submittedName>
</protein>
<dbReference type="PANTHER" id="PTHR13620:SF104">
    <property type="entry name" value="EXONUCLEASE 3'-5' DOMAIN-CONTAINING PROTEIN 2"/>
    <property type="match status" value="1"/>
</dbReference>
<evidence type="ECO:0000313" key="4">
    <source>
        <dbReference type="EMBL" id="KZP32474.1"/>
    </source>
</evidence>
<dbReference type="GO" id="GO:0008408">
    <property type="term" value="F:3'-5' exonuclease activity"/>
    <property type="evidence" value="ECO:0007669"/>
    <property type="project" value="InterPro"/>
</dbReference>
<dbReference type="InterPro" id="IPR012337">
    <property type="entry name" value="RNaseH-like_sf"/>
</dbReference>
<organism evidence="4">
    <name type="scientific">Athelia psychrophila</name>
    <dbReference type="NCBI Taxonomy" id="1759441"/>
    <lineage>
        <taxon>Eukaryota</taxon>
        <taxon>Fungi</taxon>
        <taxon>Dikarya</taxon>
        <taxon>Basidiomycota</taxon>
        <taxon>Agaricomycotina</taxon>
        <taxon>Agaricomycetes</taxon>
        <taxon>Agaricomycetidae</taxon>
        <taxon>Atheliales</taxon>
        <taxon>Atheliaceae</taxon>
        <taxon>Athelia</taxon>
    </lineage>
</organism>
<dbReference type="STRING" id="436010.A0A166V914"/>
<dbReference type="GO" id="GO:0005737">
    <property type="term" value="C:cytoplasm"/>
    <property type="evidence" value="ECO:0007669"/>
    <property type="project" value="TreeGrafter"/>
</dbReference>
<proteinExistence type="predicted"/>
<evidence type="ECO:0000256" key="1">
    <source>
        <dbReference type="ARBA" id="ARBA00022722"/>
    </source>
</evidence>
<dbReference type="OrthoDB" id="3016676at2759"/>
<dbReference type="AlphaFoldDB" id="A0A166V914"/>
<dbReference type="Pfam" id="PF01612">
    <property type="entry name" value="DNA_pol_A_exo1"/>
    <property type="match status" value="1"/>
</dbReference>
<dbReference type="GO" id="GO:0003676">
    <property type="term" value="F:nucleic acid binding"/>
    <property type="evidence" value="ECO:0007669"/>
    <property type="project" value="InterPro"/>
</dbReference>
<keyword evidence="2" id="KW-0378">Hydrolase</keyword>
<gene>
    <name evidence="4" type="ORF">FIBSPDRAFT_944029</name>
</gene>
<dbReference type="GO" id="GO:0005634">
    <property type="term" value="C:nucleus"/>
    <property type="evidence" value="ECO:0007669"/>
    <property type="project" value="TreeGrafter"/>
</dbReference>
<name>A0A166V914_9AGAM</name>
<sequence length="341" mass="37113">MALAIMCPVSIQTLNPCGPLLRYVLNGVEMLVTVARDDRSADLALRQLYSDPCRSRIADGSSLSDADTLVATGDRLVLSIDTEWTPVPHEAPSDQKPDVIQVCNGQRVVIIQCALVTHVPSVLVDFLQSEGVVVTGVAITDDLKRIANWAGLPQFAFCKVMDLTWLAWLKAPSELPRSAPISLNNVPGSVALAVLSRTFAGIRLNKSTTTTSDWHSCKLNDDQVMYASMDAVAGWRVYKCLYDKSPTGVPDPWFMTVTERMVANKLTAALRSAMPIISAAFVDGSELAKRNKDNKRAIAVETRTKNSISALNVKKALLLKSIATLEHSKRSRHRSLAGDLG</sequence>
<reference evidence="4" key="1">
    <citation type="journal article" date="2016" name="Mol. Biol. Evol.">
        <title>Comparative Genomics of Early-Diverging Mushroom-Forming Fungi Provides Insights into the Origins of Lignocellulose Decay Capabilities.</title>
        <authorList>
            <person name="Nagy L.G."/>
            <person name="Riley R."/>
            <person name="Tritt A."/>
            <person name="Adam C."/>
            <person name="Daum C."/>
            <person name="Floudas D."/>
            <person name="Sun H."/>
            <person name="Yadav J.S."/>
            <person name="Pangilinan J."/>
            <person name="Larsson K.H."/>
            <person name="Matsuura K."/>
            <person name="Barry K."/>
            <person name="Labutti K."/>
            <person name="Kuo R."/>
            <person name="Ohm R.A."/>
            <person name="Bhattacharya S.S."/>
            <person name="Shirouzu T."/>
            <person name="Yoshinaga Y."/>
            <person name="Martin F.M."/>
            <person name="Grigoriev I.V."/>
            <person name="Hibbett D.S."/>
        </authorList>
    </citation>
    <scope>NUCLEOTIDE SEQUENCE [LARGE SCALE GENOMIC DNA]</scope>
    <source>
        <strain evidence="4">CBS 109695</strain>
    </source>
</reference>
<dbReference type="SUPFAM" id="SSF53098">
    <property type="entry name" value="Ribonuclease H-like"/>
    <property type="match status" value="1"/>
</dbReference>
<evidence type="ECO:0000259" key="3">
    <source>
        <dbReference type="Pfam" id="PF01612"/>
    </source>
</evidence>
<keyword evidence="1" id="KW-0540">Nuclease</keyword>
<evidence type="ECO:0000256" key="2">
    <source>
        <dbReference type="ARBA" id="ARBA00022801"/>
    </source>
</evidence>
<feature type="domain" description="3'-5' exonuclease" evidence="3">
    <location>
        <begin position="77"/>
        <end position="241"/>
    </location>
</feature>
<dbReference type="PANTHER" id="PTHR13620">
    <property type="entry name" value="3-5 EXONUCLEASE"/>
    <property type="match status" value="1"/>
</dbReference>
<dbReference type="EMBL" id="KV417485">
    <property type="protein sequence ID" value="KZP32474.1"/>
    <property type="molecule type" value="Genomic_DNA"/>
</dbReference>
<dbReference type="GO" id="GO:0006139">
    <property type="term" value="P:nucleobase-containing compound metabolic process"/>
    <property type="evidence" value="ECO:0007669"/>
    <property type="project" value="InterPro"/>
</dbReference>
<dbReference type="InterPro" id="IPR036397">
    <property type="entry name" value="RNaseH_sf"/>
</dbReference>
<dbReference type="CDD" id="cd06141">
    <property type="entry name" value="WRN_exo"/>
    <property type="match status" value="1"/>
</dbReference>
<dbReference type="InterPro" id="IPR051132">
    <property type="entry name" value="3-5_Exonuclease_domain"/>
</dbReference>
<accession>A0A166V914</accession>
<dbReference type="InterPro" id="IPR002562">
    <property type="entry name" value="3'-5'_exonuclease_dom"/>
</dbReference>
<dbReference type="Gene3D" id="3.30.420.10">
    <property type="entry name" value="Ribonuclease H-like superfamily/Ribonuclease H"/>
    <property type="match status" value="1"/>
</dbReference>